<feature type="transmembrane region" description="Helical" evidence="7">
    <location>
        <begin position="181"/>
        <end position="202"/>
    </location>
</feature>
<dbReference type="GO" id="GO:0016020">
    <property type="term" value="C:membrane"/>
    <property type="evidence" value="ECO:0007669"/>
    <property type="project" value="UniProtKB-SubCell"/>
</dbReference>
<keyword evidence="3" id="KW-0999">Mitochondrion inner membrane</keyword>
<evidence type="ECO:0000256" key="3">
    <source>
        <dbReference type="ARBA" id="ARBA00022792"/>
    </source>
</evidence>
<dbReference type="Proteomes" id="UP001221413">
    <property type="component" value="Unassembled WGS sequence"/>
</dbReference>
<evidence type="ECO:0000256" key="5">
    <source>
        <dbReference type="ARBA" id="ARBA00023136"/>
    </source>
</evidence>
<feature type="transmembrane region" description="Helical" evidence="7">
    <location>
        <begin position="32"/>
        <end position="52"/>
    </location>
</feature>
<dbReference type="SUPFAM" id="SSF103506">
    <property type="entry name" value="Mitochondrial carrier"/>
    <property type="match status" value="1"/>
</dbReference>
<keyword evidence="2 7" id="KW-0812">Transmembrane</keyword>
<keyword evidence="3" id="KW-0496">Mitochondrion</keyword>
<dbReference type="InterPro" id="IPR023395">
    <property type="entry name" value="MCP_dom_sf"/>
</dbReference>
<evidence type="ECO:0000256" key="7">
    <source>
        <dbReference type="SAM" id="Phobius"/>
    </source>
</evidence>
<feature type="compositionally biased region" description="Basic and acidic residues" evidence="6">
    <location>
        <begin position="95"/>
        <end position="106"/>
    </location>
</feature>
<feature type="transmembrane region" description="Helical" evidence="7">
    <location>
        <begin position="343"/>
        <end position="364"/>
    </location>
</feature>
<dbReference type="EMBL" id="JAQGDS010000013">
    <property type="protein sequence ID" value="KAJ6256305.1"/>
    <property type="molecule type" value="Genomic_DNA"/>
</dbReference>
<dbReference type="AlphaFoldDB" id="A0AAD6IRP1"/>
<feature type="transmembrane region" description="Helical" evidence="7">
    <location>
        <begin position="147"/>
        <end position="169"/>
    </location>
</feature>
<keyword evidence="4 7" id="KW-1133">Transmembrane helix</keyword>
<proteinExistence type="predicted"/>
<evidence type="ECO:0000256" key="6">
    <source>
        <dbReference type="SAM" id="MobiDB-lite"/>
    </source>
</evidence>
<keyword evidence="5 7" id="KW-0472">Membrane</keyword>
<feature type="transmembrane region" description="Helical" evidence="7">
    <location>
        <begin position="278"/>
        <end position="300"/>
    </location>
</feature>
<feature type="transmembrane region" description="Helical" evidence="7">
    <location>
        <begin position="222"/>
        <end position="242"/>
    </location>
</feature>
<sequence length="393" mass="43544">MLEPGRRLLNAAMAVSVTSGPPPSDQPEPVNVFAIILFMVTLFLAGAGFILFDYTFQVVKILTIVEDLPSDYDLAPAYDVDVTGESEGEDGMPPHYRDDTDAEHADASPTTPKIAPGLFLGGTPGKYITSSFRQTIRYLRQEAGFFSAWRGFSVNIVYAIAASCVNGIFRSMFPFPFGKYIAGTLVMLAVSPLSLVHTHVVLAPPTKETWFGRLSRLPFRSILHTLPAAFLVAATGQLTYALPDIMVKAFVPARAFDDPTPPADDNPYQSMLTPLQCLAIYSVFLSVHVLLFIPSMIIMYRVQASVYSPTEEAIIPFERTGAQSIVRAWTSYTAEGRWRLVRLYARVMPLVWLAAFGVGTVLFFELRWVMGDRGHVLDVILHQWLRNQNGRAP</sequence>
<gene>
    <name evidence="8" type="ORF">Dda_8803</name>
</gene>
<evidence type="ECO:0000256" key="2">
    <source>
        <dbReference type="ARBA" id="ARBA00022692"/>
    </source>
</evidence>
<organism evidence="8 9">
    <name type="scientific">Drechslerella dactyloides</name>
    <name type="common">Nematode-trapping fungus</name>
    <name type="synonym">Arthrobotrys dactyloides</name>
    <dbReference type="NCBI Taxonomy" id="74499"/>
    <lineage>
        <taxon>Eukaryota</taxon>
        <taxon>Fungi</taxon>
        <taxon>Dikarya</taxon>
        <taxon>Ascomycota</taxon>
        <taxon>Pezizomycotina</taxon>
        <taxon>Orbiliomycetes</taxon>
        <taxon>Orbiliales</taxon>
        <taxon>Orbiliaceae</taxon>
        <taxon>Drechslerella</taxon>
    </lineage>
</organism>
<evidence type="ECO:0000256" key="4">
    <source>
        <dbReference type="ARBA" id="ARBA00022989"/>
    </source>
</evidence>
<feature type="region of interest" description="Disordered" evidence="6">
    <location>
        <begin position="83"/>
        <end position="113"/>
    </location>
</feature>
<evidence type="ECO:0000313" key="8">
    <source>
        <dbReference type="EMBL" id="KAJ6256305.1"/>
    </source>
</evidence>
<reference evidence="8" key="1">
    <citation type="submission" date="2023-01" db="EMBL/GenBank/DDBJ databases">
        <title>The chitinases involved in constricting ring structure development in the nematode-trapping fungus Drechslerella dactyloides.</title>
        <authorList>
            <person name="Wang R."/>
            <person name="Zhang L."/>
            <person name="Tang P."/>
            <person name="Li S."/>
            <person name="Liang L."/>
        </authorList>
    </citation>
    <scope>NUCLEOTIDE SEQUENCE</scope>
    <source>
        <strain evidence="8">YMF1.00031</strain>
    </source>
</reference>
<keyword evidence="9" id="KW-1185">Reference proteome</keyword>
<name>A0AAD6IRP1_DREDA</name>
<evidence type="ECO:0000313" key="9">
    <source>
        <dbReference type="Proteomes" id="UP001221413"/>
    </source>
</evidence>
<protein>
    <submittedName>
        <fullName evidence="8">Uncharacterized protein</fullName>
    </submittedName>
</protein>
<evidence type="ECO:0000256" key="1">
    <source>
        <dbReference type="ARBA" id="ARBA00004370"/>
    </source>
</evidence>
<comment type="subcellular location">
    <subcellularLocation>
        <location evidence="1">Membrane</location>
    </subcellularLocation>
</comment>
<accession>A0AAD6IRP1</accession>
<comment type="caution">
    <text evidence="8">The sequence shown here is derived from an EMBL/GenBank/DDBJ whole genome shotgun (WGS) entry which is preliminary data.</text>
</comment>